<evidence type="ECO:0000313" key="4">
    <source>
        <dbReference type="Proteomes" id="UP000031386"/>
    </source>
</evidence>
<dbReference type="STRING" id="33033.NW74_07125"/>
<feature type="transmembrane region" description="Helical" evidence="1">
    <location>
        <begin position="146"/>
        <end position="167"/>
    </location>
</feature>
<accession>A0A0B4S3C5</accession>
<dbReference type="EMBL" id="CP009761">
    <property type="protein sequence ID" value="AIZ37111.1"/>
    <property type="molecule type" value="Genomic_DNA"/>
</dbReference>
<dbReference type="Proteomes" id="UP001210690">
    <property type="component" value="Chromosome"/>
</dbReference>
<proteinExistence type="predicted"/>
<organism evidence="2 4">
    <name type="scientific">Parvimonas micra</name>
    <dbReference type="NCBI Taxonomy" id="33033"/>
    <lineage>
        <taxon>Bacteria</taxon>
        <taxon>Bacillati</taxon>
        <taxon>Bacillota</taxon>
        <taxon>Tissierellia</taxon>
        <taxon>Tissierellales</taxon>
        <taxon>Peptoniphilaceae</taxon>
        <taxon>Parvimonas</taxon>
    </lineage>
</organism>
<gene>
    <name evidence="3" type="ORF">NM222_00675</name>
    <name evidence="2" type="ORF">NW74_07125</name>
</gene>
<dbReference type="OrthoDB" id="2060404at2"/>
<protein>
    <submittedName>
        <fullName evidence="2">Uncharacterized protein</fullName>
    </submittedName>
</protein>
<evidence type="ECO:0000313" key="3">
    <source>
        <dbReference type="EMBL" id="WBB31021.1"/>
    </source>
</evidence>
<dbReference type="RefSeq" id="WP_041954687.1">
    <property type="nucleotide sequence ID" value="NZ_CP009761.1"/>
</dbReference>
<dbReference type="Proteomes" id="UP000031386">
    <property type="component" value="Chromosome"/>
</dbReference>
<keyword evidence="1" id="KW-1133">Transmembrane helix</keyword>
<dbReference type="EMBL" id="CP101412">
    <property type="protein sequence ID" value="WBB31021.1"/>
    <property type="molecule type" value="Genomic_DNA"/>
</dbReference>
<keyword evidence="4" id="KW-1185">Reference proteome</keyword>
<feature type="transmembrane region" description="Helical" evidence="1">
    <location>
        <begin position="45"/>
        <end position="69"/>
    </location>
</feature>
<sequence>MKKIKFHSIYYRFILFIFAIFLTSINSIDRVNKVTFDFKWLKVEYLNICFFVISIVLIWYFEFFTWKLYICKEGIYLKKIDLFVPFEEINSVSHVWFSSIGSIKHRSSYSRKSLVIYRKNDKPIVVYNISLLALYFIKKYNSKVEINIMSATLATLFNVLVNTWFLYRTFTDFNGMINYTELFIYIIIFIIKSLIPFIMIRIQNKIHGDYLEHDVPWYGWGNDKVIKL</sequence>
<reference evidence="3" key="2">
    <citation type="submission" date="2022-07" db="EMBL/GenBank/DDBJ databases">
        <title>Parvimonas micra travels from the subgingival sulcus of the human oral cavity to the colorectal adenocarcinoma.</title>
        <authorList>
            <person name="Conde-Perez K."/>
            <person name="Buetas E."/>
            <person name="Aja-Macaya P."/>
            <person name="Martin-De Arribas E."/>
            <person name="Iglesias-Corras I."/>
            <person name="Trigo-Tasende N."/>
            <person name="Nasser-Ali M."/>
            <person name="Estevez L.S."/>
            <person name="Rumbo-Feal S."/>
            <person name="Otero-Alen B."/>
            <person name="Noguera J.F."/>
            <person name="Concha A."/>
            <person name="Pardinas-Lopez S."/>
            <person name="Carda-Dieguez M."/>
            <person name="Gomez-Randulfe I."/>
            <person name="Martinez-Lago N."/>
            <person name="Ladra S."/>
            <person name="Aparicio L.A."/>
            <person name="Bou G."/>
            <person name="Mira A."/>
            <person name="Vallejo J.A."/>
            <person name="Poza M."/>
        </authorList>
    </citation>
    <scope>NUCLEOTIDE SEQUENCE</scope>
    <source>
        <strain evidence="3">PM102KC-G-1</strain>
    </source>
</reference>
<dbReference type="KEGG" id="pmic:NW74_07125"/>
<keyword evidence="1" id="KW-0812">Transmembrane</keyword>
<feature type="transmembrane region" description="Helical" evidence="1">
    <location>
        <begin position="182"/>
        <end position="200"/>
    </location>
</feature>
<feature type="transmembrane region" description="Helical" evidence="1">
    <location>
        <begin position="9"/>
        <end position="25"/>
    </location>
</feature>
<reference evidence="2 4" key="1">
    <citation type="submission" date="2014-10" db="EMBL/GenBank/DDBJ databases">
        <title>Complete genome sequence of Parvimonas micra KCOM 1535 (= ChDC B708).</title>
        <authorList>
            <person name="Kook J.-K."/>
            <person name="Park S.-N."/>
            <person name="Lim Y.K."/>
            <person name="Roh H."/>
        </authorList>
    </citation>
    <scope>NUCLEOTIDE SEQUENCE [LARGE SCALE GENOMIC DNA]</scope>
    <source>
        <strain evidence="2">KCOM 1535</strain>
        <strain evidence="4">KCOM 1535 / ChDC B708</strain>
    </source>
</reference>
<name>A0A0B4S3C5_9FIRM</name>
<evidence type="ECO:0000313" key="2">
    <source>
        <dbReference type="EMBL" id="AIZ37111.1"/>
    </source>
</evidence>
<evidence type="ECO:0000256" key="1">
    <source>
        <dbReference type="SAM" id="Phobius"/>
    </source>
</evidence>
<dbReference type="AlphaFoldDB" id="A0A0B4S3C5"/>
<keyword evidence="1" id="KW-0472">Membrane</keyword>